<protein>
    <submittedName>
        <fullName evidence="2">Metallophosphoesterase family protein</fullName>
        <ecNumber evidence="2">3.1.-.-</ecNumber>
    </submittedName>
</protein>
<accession>A0ABW6AJ72</accession>
<dbReference type="RefSeq" id="WP_381501098.1">
    <property type="nucleotide sequence ID" value="NZ_JBHUOM010000004.1"/>
</dbReference>
<evidence type="ECO:0000313" key="3">
    <source>
        <dbReference type="Proteomes" id="UP001597512"/>
    </source>
</evidence>
<dbReference type="Pfam" id="PF00149">
    <property type="entry name" value="Metallophos"/>
    <property type="match status" value="1"/>
</dbReference>
<dbReference type="EMBL" id="JBHUOM010000004">
    <property type="protein sequence ID" value="MFD2934664.1"/>
    <property type="molecule type" value="Genomic_DNA"/>
</dbReference>
<feature type="domain" description="Calcineurin-like phosphoesterase" evidence="1">
    <location>
        <begin position="175"/>
        <end position="376"/>
    </location>
</feature>
<reference evidence="3" key="1">
    <citation type="journal article" date="2019" name="Int. J. Syst. Evol. Microbiol.">
        <title>The Global Catalogue of Microorganisms (GCM) 10K type strain sequencing project: providing services to taxonomists for standard genome sequencing and annotation.</title>
        <authorList>
            <consortium name="The Broad Institute Genomics Platform"/>
            <consortium name="The Broad Institute Genome Sequencing Center for Infectious Disease"/>
            <person name="Wu L."/>
            <person name="Ma J."/>
        </authorList>
    </citation>
    <scope>NUCLEOTIDE SEQUENCE [LARGE SCALE GENOMIC DNA]</scope>
    <source>
        <strain evidence="3">KCTC 52490</strain>
    </source>
</reference>
<sequence length="464" mass="50933">MLFTEKFAADLDERQQKLTLAQPQSGMLDSAIWVHLTDSENLFIQLMSGTPPPPDALGNLEQGWCLFFLNGKMPNVPLAIQLILVRLHPILHLLGMPPTKITTTQWNSWLAQLNGVGVLTGDGTLVSTALYAQVDPGWALSLLDYFLVQLNWINKVAFNPNGQQIQVSNKSTLQVALFSDWGTGAYQDGHLSGSPAQLVMQQIKSQAPDMVIHLGDVYYSGTYGLFGAKTGEEYTKLVTQWTYQAPLGNFTLNSNHEMYDGGNGLFNVALNSSITSLFQAQGNASFFSISFGNWLILGLDSAYYADAKTMYMTGAILDPAQQQLLQQAGTSGKKIMILTHHNPINEIGTIQNELWTDVVSHLGKNPDYWYWGHVHNGIVYSETSVAGRVCCRCVGNGAIPIGQASWFANNSAISFYTNSPLGDTAPRNALRIKNGFAHLTFAMDTVQEQWFYQDGSLAWSSSGA</sequence>
<dbReference type="InterPro" id="IPR029052">
    <property type="entry name" value="Metallo-depent_PP-like"/>
</dbReference>
<organism evidence="2 3">
    <name type="scientific">Spirosoma flavum</name>
    <dbReference type="NCBI Taxonomy" id="2048557"/>
    <lineage>
        <taxon>Bacteria</taxon>
        <taxon>Pseudomonadati</taxon>
        <taxon>Bacteroidota</taxon>
        <taxon>Cytophagia</taxon>
        <taxon>Cytophagales</taxon>
        <taxon>Cytophagaceae</taxon>
        <taxon>Spirosoma</taxon>
    </lineage>
</organism>
<evidence type="ECO:0000259" key="1">
    <source>
        <dbReference type="Pfam" id="PF00149"/>
    </source>
</evidence>
<dbReference type="Gene3D" id="3.60.21.10">
    <property type="match status" value="1"/>
</dbReference>
<dbReference type="SUPFAM" id="SSF56300">
    <property type="entry name" value="Metallo-dependent phosphatases"/>
    <property type="match status" value="1"/>
</dbReference>
<proteinExistence type="predicted"/>
<dbReference type="GO" id="GO:0016787">
    <property type="term" value="F:hydrolase activity"/>
    <property type="evidence" value="ECO:0007669"/>
    <property type="project" value="UniProtKB-KW"/>
</dbReference>
<name>A0ABW6AJ72_9BACT</name>
<dbReference type="InterPro" id="IPR004843">
    <property type="entry name" value="Calcineurin-like_PHP"/>
</dbReference>
<dbReference type="EC" id="3.1.-.-" evidence="2"/>
<dbReference type="Proteomes" id="UP001597512">
    <property type="component" value="Unassembled WGS sequence"/>
</dbReference>
<keyword evidence="3" id="KW-1185">Reference proteome</keyword>
<gene>
    <name evidence="2" type="ORF">ACFS25_12790</name>
</gene>
<evidence type="ECO:0000313" key="2">
    <source>
        <dbReference type="EMBL" id="MFD2934664.1"/>
    </source>
</evidence>
<comment type="caution">
    <text evidence="2">The sequence shown here is derived from an EMBL/GenBank/DDBJ whole genome shotgun (WGS) entry which is preliminary data.</text>
</comment>
<keyword evidence="2" id="KW-0378">Hydrolase</keyword>